<keyword evidence="3 6" id="KW-0812">Transmembrane</keyword>
<dbReference type="SUPFAM" id="SSF103481">
    <property type="entry name" value="Multidrug resistance efflux transporter EmrE"/>
    <property type="match status" value="2"/>
</dbReference>
<dbReference type="AlphaFoldDB" id="A0A4R3MM05"/>
<evidence type="ECO:0000256" key="6">
    <source>
        <dbReference type="SAM" id="Phobius"/>
    </source>
</evidence>
<feature type="transmembrane region" description="Helical" evidence="6">
    <location>
        <begin position="130"/>
        <end position="151"/>
    </location>
</feature>
<evidence type="ECO:0000256" key="3">
    <source>
        <dbReference type="ARBA" id="ARBA00022692"/>
    </source>
</evidence>
<feature type="transmembrane region" description="Helical" evidence="6">
    <location>
        <begin position="254"/>
        <end position="270"/>
    </location>
</feature>
<gene>
    <name evidence="8" type="ORF">EDC22_101357</name>
</gene>
<feature type="transmembrane region" description="Helical" evidence="6">
    <location>
        <begin position="276"/>
        <end position="294"/>
    </location>
</feature>
<feature type="transmembrane region" description="Helical" evidence="6">
    <location>
        <begin position="78"/>
        <end position="98"/>
    </location>
</feature>
<sequence>MTGTPAPRPERVHDRLGARDILLLLLMQTVWGGSFVLTKLGMEEIPPILFVALRFLIVSVLLLPFLRWHPGQMGNVAAISFFTGSVHFGLMNTGLALADDVAPVAIVIQLGVPFSTLLSVIVLHERLGIWRISALLIAFGGVLIVGFDPAVFRYRDALIMVALAALMMAIGTIFMRRVRGVPVYDMQAWIAIFAWPPLLVATLVLEGNPGPYLVAAGVKGWSGIAWVVIGTSLIGHAAYFWIMQRHEVGRTAPFMLLAPILGAAGGVVFLGDDITWRMVLGGALTLTGVLVITLREGRANRPPKLGGPA</sequence>
<evidence type="ECO:0000256" key="4">
    <source>
        <dbReference type="ARBA" id="ARBA00022989"/>
    </source>
</evidence>
<dbReference type="PANTHER" id="PTHR32322:SF2">
    <property type="entry name" value="EAMA DOMAIN-CONTAINING PROTEIN"/>
    <property type="match status" value="1"/>
</dbReference>
<dbReference type="OrthoDB" id="7818056at2"/>
<keyword evidence="9" id="KW-1185">Reference proteome</keyword>
<accession>A0A4R3MM05</accession>
<dbReference type="Gene3D" id="1.10.3730.20">
    <property type="match status" value="1"/>
</dbReference>
<comment type="similarity">
    <text evidence="2">Belongs to the EamA transporter family.</text>
</comment>
<evidence type="ECO:0000256" key="5">
    <source>
        <dbReference type="ARBA" id="ARBA00023136"/>
    </source>
</evidence>
<feature type="transmembrane region" description="Helical" evidence="6">
    <location>
        <begin position="224"/>
        <end position="242"/>
    </location>
</feature>
<evidence type="ECO:0000259" key="7">
    <source>
        <dbReference type="Pfam" id="PF00892"/>
    </source>
</evidence>
<feature type="transmembrane region" description="Helical" evidence="6">
    <location>
        <begin position="157"/>
        <end position="174"/>
    </location>
</feature>
<feature type="transmembrane region" description="Helical" evidence="6">
    <location>
        <begin position="186"/>
        <end position="204"/>
    </location>
</feature>
<dbReference type="PANTHER" id="PTHR32322">
    <property type="entry name" value="INNER MEMBRANE TRANSPORTER"/>
    <property type="match status" value="1"/>
</dbReference>
<dbReference type="InterPro" id="IPR050638">
    <property type="entry name" value="AA-Vitamin_Transporters"/>
</dbReference>
<proteinExistence type="inferred from homology"/>
<evidence type="ECO:0000256" key="1">
    <source>
        <dbReference type="ARBA" id="ARBA00004141"/>
    </source>
</evidence>
<evidence type="ECO:0000313" key="8">
    <source>
        <dbReference type="EMBL" id="TCT13490.1"/>
    </source>
</evidence>
<dbReference type="InterPro" id="IPR037185">
    <property type="entry name" value="EmrE-like"/>
</dbReference>
<dbReference type="EMBL" id="SMAK01000001">
    <property type="protein sequence ID" value="TCT13490.1"/>
    <property type="molecule type" value="Genomic_DNA"/>
</dbReference>
<feature type="transmembrane region" description="Helical" evidence="6">
    <location>
        <begin position="48"/>
        <end position="66"/>
    </location>
</feature>
<keyword evidence="5 6" id="KW-0472">Membrane</keyword>
<comment type="subcellular location">
    <subcellularLocation>
        <location evidence="1">Membrane</location>
        <topology evidence="1">Multi-pass membrane protein</topology>
    </subcellularLocation>
</comment>
<dbReference type="Proteomes" id="UP000295678">
    <property type="component" value="Unassembled WGS sequence"/>
</dbReference>
<evidence type="ECO:0000313" key="9">
    <source>
        <dbReference type="Proteomes" id="UP000295678"/>
    </source>
</evidence>
<reference evidence="8 9" key="1">
    <citation type="submission" date="2019-03" db="EMBL/GenBank/DDBJ databases">
        <title>Genomic Encyclopedia of Type Strains, Phase IV (KMG-IV): sequencing the most valuable type-strain genomes for metagenomic binning, comparative biology and taxonomic classification.</title>
        <authorList>
            <person name="Goeker M."/>
        </authorList>
    </citation>
    <scope>NUCLEOTIDE SEQUENCE [LARGE SCALE GENOMIC DNA]</scope>
    <source>
        <strain evidence="8 9">DSM 19345</strain>
    </source>
</reference>
<keyword evidence="4 6" id="KW-1133">Transmembrane helix</keyword>
<name>A0A4R3MM05_9HYPH</name>
<dbReference type="Pfam" id="PF00892">
    <property type="entry name" value="EamA"/>
    <property type="match status" value="2"/>
</dbReference>
<dbReference type="GO" id="GO:0016020">
    <property type="term" value="C:membrane"/>
    <property type="evidence" value="ECO:0007669"/>
    <property type="project" value="UniProtKB-SubCell"/>
</dbReference>
<dbReference type="InterPro" id="IPR000620">
    <property type="entry name" value="EamA_dom"/>
</dbReference>
<protein>
    <submittedName>
        <fullName evidence="8">O-acetylserine/cysteine efflux transporter</fullName>
    </submittedName>
</protein>
<feature type="transmembrane region" description="Helical" evidence="6">
    <location>
        <begin position="104"/>
        <end position="123"/>
    </location>
</feature>
<evidence type="ECO:0000256" key="2">
    <source>
        <dbReference type="ARBA" id="ARBA00007362"/>
    </source>
</evidence>
<feature type="domain" description="EamA" evidence="7">
    <location>
        <begin position="21"/>
        <end position="145"/>
    </location>
</feature>
<comment type="caution">
    <text evidence="8">The sequence shown here is derived from an EMBL/GenBank/DDBJ whole genome shotgun (WGS) entry which is preliminary data.</text>
</comment>
<dbReference type="RefSeq" id="WP_132804874.1">
    <property type="nucleotide sequence ID" value="NZ_SMAK01000001.1"/>
</dbReference>
<organism evidence="8 9">
    <name type="scientific">Tepidamorphus gemmatus</name>
    <dbReference type="NCBI Taxonomy" id="747076"/>
    <lineage>
        <taxon>Bacteria</taxon>
        <taxon>Pseudomonadati</taxon>
        <taxon>Pseudomonadota</taxon>
        <taxon>Alphaproteobacteria</taxon>
        <taxon>Hyphomicrobiales</taxon>
        <taxon>Tepidamorphaceae</taxon>
        <taxon>Tepidamorphus</taxon>
    </lineage>
</organism>
<feature type="domain" description="EamA" evidence="7">
    <location>
        <begin position="158"/>
        <end position="293"/>
    </location>
</feature>
<feature type="transmembrane region" description="Helical" evidence="6">
    <location>
        <begin position="21"/>
        <end position="42"/>
    </location>
</feature>